<evidence type="ECO:0000256" key="5">
    <source>
        <dbReference type="ARBA" id="ARBA00023085"/>
    </source>
</evidence>
<dbReference type="PANTHER" id="PTHR31321:SF74">
    <property type="entry name" value="PECTINESTERASE CATALYTIC DOMAIN-CONTAINING PROTEIN"/>
    <property type="match status" value="1"/>
</dbReference>
<dbReference type="Proteomes" id="UP000604825">
    <property type="component" value="Unassembled WGS sequence"/>
</dbReference>
<evidence type="ECO:0000256" key="3">
    <source>
        <dbReference type="ARBA" id="ARBA00013229"/>
    </source>
</evidence>
<dbReference type="OrthoDB" id="2019149at2759"/>
<evidence type="ECO:0000256" key="2">
    <source>
        <dbReference type="ARBA" id="ARBA00008891"/>
    </source>
</evidence>
<feature type="domain" description="Pectinesterase catalytic" evidence="6">
    <location>
        <begin position="17"/>
        <end position="216"/>
    </location>
</feature>
<dbReference type="GO" id="GO:0042545">
    <property type="term" value="P:cell wall modification"/>
    <property type="evidence" value="ECO:0007669"/>
    <property type="project" value="InterPro"/>
</dbReference>
<dbReference type="Gene3D" id="2.160.20.10">
    <property type="entry name" value="Single-stranded right-handed beta-helix, Pectin lyase-like"/>
    <property type="match status" value="1"/>
</dbReference>
<evidence type="ECO:0000256" key="1">
    <source>
        <dbReference type="ARBA" id="ARBA00005184"/>
    </source>
</evidence>
<dbReference type="EC" id="3.1.1.11" evidence="3"/>
<dbReference type="AlphaFoldDB" id="A0A811M6A3"/>
<dbReference type="GO" id="GO:0030599">
    <property type="term" value="F:pectinesterase activity"/>
    <property type="evidence" value="ECO:0007669"/>
    <property type="project" value="UniProtKB-EC"/>
</dbReference>
<protein>
    <recommendedName>
        <fullName evidence="3">pectinesterase</fullName>
        <ecNumber evidence="3">3.1.1.11</ecNumber>
    </recommendedName>
</protein>
<dbReference type="UniPathway" id="UPA00545">
    <property type="reaction ID" value="UER00823"/>
</dbReference>
<evidence type="ECO:0000256" key="4">
    <source>
        <dbReference type="ARBA" id="ARBA00022801"/>
    </source>
</evidence>
<gene>
    <name evidence="7" type="ORF">NCGR_LOCUS530</name>
</gene>
<dbReference type="Pfam" id="PF01095">
    <property type="entry name" value="Pectinesterase"/>
    <property type="match status" value="1"/>
</dbReference>
<evidence type="ECO:0000313" key="7">
    <source>
        <dbReference type="EMBL" id="CAD6202241.1"/>
    </source>
</evidence>
<accession>A0A811M6A3</accession>
<dbReference type="InterPro" id="IPR000070">
    <property type="entry name" value="Pectinesterase_cat"/>
</dbReference>
<name>A0A811M6A3_9POAL</name>
<keyword evidence="5" id="KW-0063">Aspartyl esterase</keyword>
<sequence>MGDRRVLLVASPEVAIFGYDGVVSFASVQDTVDAVPLNNQVRTIIRIGPGVHRQQVHIPKTKNFITLCGSPIKDTVICWDNTTTRIKYTQSSQDIGTGTLNSATVIVEGDDFIVENVIFKNSAPQVSGQQQQYLALSVHYLWYSNLLCKIIQETLHLHDGKQFLKNCYIEGNYDFIFGDSTALLEHCHIHCKSAGYITAHGRKSSSESTGFVFFKCSGPGSSISERVPWCKELFGDEAIPFLIQTFIDPDIENPWLVHRLGTQVPVSASSP</sequence>
<comment type="similarity">
    <text evidence="2">Belongs to the pectinesterase family.</text>
</comment>
<dbReference type="EMBL" id="CAJGYO010000001">
    <property type="protein sequence ID" value="CAD6202241.1"/>
    <property type="molecule type" value="Genomic_DNA"/>
</dbReference>
<dbReference type="InterPro" id="IPR012334">
    <property type="entry name" value="Pectin_lyas_fold"/>
</dbReference>
<evidence type="ECO:0000313" key="8">
    <source>
        <dbReference type="Proteomes" id="UP000604825"/>
    </source>
</evidence>
<keyword evidence="4" id="KW-0378">Hydrolase</keyword>
<comment type="pathway">
    <text evidence="1">Glycan metabolism; pectin degradation; 2-dehydro-3-deoxy-D-gluconate from pectin: step 1/5.</text>
</comment>
<dbReference type="GO" id="GO:0045490">
    <property type="term" value="P:pectin catabolic process"/>
    <property type="evidence" value="ECO:0007669"/>
    <property type="project" value="UniProtKB-UniPathway"/>
</dbReference>
<comment type="caution">
    <text evidence="7">The sequence shown here is derived from an EMBL/GenBank/DDBJ whole genome shotgun (WGS) entry which is preliminary data.</text>
</comment>
<proteinExistence type="inferred from homology"/>
<evidence type="ECO:0000259" key="6">
    <source>
        <dbReference type="Pfam" id="PF01095"/>
    </source>
</evidence>
<dbReference type="InterPro" id="IPR011050">
    <property type="entry name" value="Pectin_lyase_fold/virulence"/>
</dbReference>
<organism evidence="7 8">
    <name type="scientific">Miscanthus lutarioriparius</name>
    <dbReference type="NCBI Taxonomy" id="422564"/>
    <lineage>
        <taxon>Eukaryota</taxon>
        <taxon>Viridiplantae</taxon>
        <taxon>Streptophyta</taxon>
        <taxon>Embryophyta</taxon>
        <taxon>Tracheophyta</taxon>
        <taxon>Spermatophyta</taxon>
        <taxon>Magnoliopsida</taxon>
        <taxon>Liliopsida</taxon>
        <taxon>Poales</taxon>
        <taxon>Poaceae</taxon>
        <taxon>PACMAD clade</taxon>
        <taxon>Panicoideae</taxon>
        <taxon>Andropogonodae</taxon>
        <taxon>Andropogoneae</taxon>
        <taxon>Saccharinae</taxon>
        <taxon>Miscanthus</taxon>
    </lineage>
</organism>
<keyword evidence="8" id="KW-1185">Reference proteome</keyword>
<dbReference type="PANTHER" id="PTHR31321">
    <property type="entry name" value="ACYL-COA THIOESTER HYDROLASE YBHC-RELATED"/>
    <property type="match status" value="1"/>
</dbReference>
<reference evidence="7" key="1">
    <citation type="submission" date="2020-10" db="EMBL/GenBank/DDBJ databases">
        <authorList>
            <person name="Han B."/>
            <person name="Lu T."/>
            <person name="Zhao Q."/>
            <person name="Huang X."/>
            <person name="Zhao Y."/>
        </authorList>
    </citation>
    <scope>NUCLEOTIDE SEQUENCE</scope>
</reference>
<dbReference type="SUPFAM" id="SSF51126">
    <property type="entry name" value="Pectin lyase-like"/>
    <property type="match status" value="1"/>
</dbReference>